<dbReference type="AlphaFoldDB" id="A0A835PER4"/>
<evidence type="ECO:0000313" key="2">
    <source>
        <dbReference type="Proteomes" id="UP000636800"/>
    </source>
</evidence>
<accession>A0A835PER4</accession>
<reference evidence="1 2" key="1">
    <citation type="journal article" date="2020" name="Nat. Food">
        <title>A phased Vanilla planifolia genome enables genetic improvement of flavour and production.</title>
        <authorList>
            <person name="Hasing T."/>
            <person name="Tang H."/>
            <person name="Brym M."/>
            <person name="Khazi F."/>
            <person name="Huang T."/>
            <person name="Chambers A.H."/>
        </authorList>
    </citation>
    <scope>NUCLEOTIDE SEQUENCE [LARGE SCALE GENOMIC DNA]</scope>
    <source>
        <tissue evidence="1">Leaf</tissue>
    </source>
</reference>
<protein>
    <submittedName>
        <fullName evidence="1">Uncharacterized protein</fullName>
    </submittedName>
</protein>
<dbReference type="PANTHER" id="PTHR15725">
    <property type="entry name" value="ZN-FINGER, C-X8-C-X5-C-X3-H TYPE-CONTAINING"/>
    <property type="match status" value="1"/>
</dbReference>
<dbReference type="GO" id="GO:0003729">
    <property type="term" value="F:mRNA binding"/>
    <property type="evidence" value="ECO:0007669"/>
    <property type="project" value="TreeGrafter"/>
</dbReference>
<sequence length="182" mass="20801">MEIDWTPSASERILDELEFSKRRSSLRLRSLVEMDASDLRHRLTKQRRLNGSSSIKSDGHSYWNRYHTHNSYGDTRCLPESTISNWFRGRIKLSKPFARESRVKVFFCGIIRFQGRLGGRLGGRAAENSHYNARKMSRKEKAGDAASPLDFVGPRSLAELRGARANATKVFERSTSDSRCFA</sequence>
<name>A0A835PER4_VANPL</name>
<dbReference type="PANTHER" id="PTHR15725:SF14">
    <property type="entry name" value="ZINC FINGER CCCH DOMAIN-CONTAINING PROTEIN 11A"/>
    <property type="match status" value="1"/>
</dbReference>
<keyword evidence="2" id="KW-1185">Reference proteome</keyword>
<dbReference type="Proteomes" id="UP000636800">
    <property type="component" value="Unassembled WGS sequence"/>
</dbReference>
<organism evidence="1 2">
    <name type="scientific">Vanilla planifolia</name>
    <name type="common">Vanilla</name>
    <dbReference type="NCBI Taxonomy" id="51239"/>
    <lineage>
        <taxon>Eukaryota</taxon>
        <taxon>Viridiplantae</taxon>
        <taxon>Streptophyta</taxon>
        <taxon>Embryophyta</taxon>
        <taxon>Tracheophyta</taxon>
        <taxon>Spermatophyta</taxon>
        <taxon>Magnoliopsida</taxon>
        <taxon>Liliopsida</taxon>
        <taxon>Asparagales</taxon>
        <taxon>Orchidaceae</taxon>
        <taxon>Vanilloideae</taxon>
        <taxon>Vanilleae</taxon>
        <taxon>Vanilla</taxon>
    </lineage>
</organism>
<evidence type="ECO:0000313" key="1">
    <source>
        <dbReference type="EMBL" id="KAG0451050.1"/>
    </source>
</evidence>
<comment type="caution">
    <text evidence="1">The sequence shown here is derived from an EMBL/GenBank/DDBJ whole genome shotgun (WGS) entry which is preliminary data.</text>
</comment>
<proteinExistence type="predicted"/>
<gene>
    <name evidence="1" type="ORF">HPP92_026617</name>
</gene>
<dbReference type="OrthoDB" id="1060521at2759"/>
<dbReference type="EMBL" id="JADCNL010000078">
    <property type="protein sequence ID" value="KAG0451050.1"/>
    <property type="molecule type" value="Genomic_DNA"/>
</dbReference>